<sequence>MGEIMFLCEQSIKQLRIIINGDDTPDYKSGSELVSFFNKLGFNDYYGQGFPSRWIFTELKLNEINGTTKLESCIKAIFAVNNYIGRIDYLDNLIDEFNQYLVFDKLKVVRENEKILIEKLDKIIIPPVKGQSDISEKEFLQLAFDTSIDDIGLEYNITEILKIRMIEAESDIKAGCALSAIILIGSIAEGILLGIATKYPRSFNTVNSAPTNRNDGKVKPFNAWTLNDFIESAYELDIIHEDVKKFSHVLREFRNYIHPYQQLCSKFNPDIHTAAICLQVLKALITQVSKYVRRV</sequence>
<gene>
    <name evidence="1" type="ORF">HMPREF0870_01416</name>
</gene>
<evidence type="ECO:0000313" key="2">
    <source>
        <dbReference type="Proteomes" id="UP000010412"/>
    </source>
</evidence>
<keyword evidence="2" id="KW-1185">Reference proteome</keyword>
<protein>
    <submittedName>
        <fullName evidence="1">Uncharacterized protein</fullName>
    </submittedName>
</protein>
<evidence type="ECO:0000313" key="1">
    <source>
        <dbReference type="EMBL" id="EKY18531.1"/>
    </source>
</evidence>
<organism evidence="1 2">
    <name type="scientific">Veillonella atypica KON</name>
    <dbReference type="NCBI Taxonomy" id="1128111"/>
    <lineage>
        <taxon>Bacteria</taxon>
        <taxon>Bacillati</taxon>
        <taxon>Bacillota</taxon>
        <taxon>Negativicutes</taxon>
        <taxon>Veillonellales</taxon>
        <taxon>Veillonellaceae</taxon>
        <taxon>Veillonella</taxon>
    </lineage>
</organism>
<proteinExistence type="predicted"/>
<dbReference type="EMBL" id="AMEX01000035">
    <property type="protein sequence ID" value="EKY18531.1"/>
    <property type="molecule type" value="Genomic_DNA"/>
</dbReference>
<dbReference type="Proteomes" id="UP000010412">
    <property type="component" value="Unassembled WGS sequence"/>
</dbReference>
<reference evidence="1 2" key="1">
    <citation type="submission" date="2012-05" db="EMBL/GenBank/DDBJ databases">
        <authorList>
            <person name="Weinstock G."/>
            <person name="Sodergren E."/>
            <person name="Lobos E.A."/>
            <person name="Fulton L."/>
            <person name="Fulton R."/>
            <person name="Courtney L."/>
            <person name="Fronick C."/>
            <person name="O'Laughlin M."/>
            <person name="Godfrey J."/>
            <person name="Wilson R.M."/>
            <person name="Miner T."/>
            <person name="Farmer C."/>
            <person name="Delehaunty K."/>
            <person name="Cordes M."/>
            <person name="Minx P."/>
            <person name="Tomlinson C."/>
            <person name="Chen J."/>
            <person name="Wollam A."/>
            <person name="Pepin K.H."/>
            <person name="Bhonagiri V."/>
            <person name="Zhang X."/>
            <person name="Suruliraj S."/>
            <person name="Warren W."/>
            <person name="Mitreva M."/>
            <person name="Mardis E.R."/>
            <person name="Wilson R.K."/>
        </authorList>
    </citation>
    <scope>NUCLEOTIDE SEQUENCE [LARGE SCALE GENOMIC DNA]</scope>
    <source>
        <strain evidence="1 2">KON</strain>
    </source>
</reference>
<name>A0ABP2SQT2_9FIRM</name>
<accession>A0ABP2SQT2</accession>
<comment type="caution">
    <text evidence="1">The sequence shown here is derived from an EMBL/GenBank/DDBJ whole genome shotgun (WGS) entry which is preliminary data.</text>
</comment>